<dbReference type="Gene3D" id="2.130.10.10">
    <property type="entry name" value="YVTN repeat-like/Quinoprotein amine dehydrogenase"/>
    <property type="match status" value="1"/>
</dbReference>
<dbReference type="GO" id="GO:0008270">
    <property type="term" value="F:zinc ion binding"/>
    <property type="evidence" value="ECO:0007669"/>
    <property type="project" value="UniProtKB-KW"/>
</dbReference>
<sequence length="418" mass="47625">MLSCILVQKTDLNKHSQEVTAAINRHGEELHKEIDTIIQKLKSELSEMDSKYLDVLNKQKDNITRTISEIKQSIADLKQIVDSHDISLVSSFKSRNAEFRSLPPKLTFVLPSFTPQHIKKEQLYQQFGSLSAPSIKTEEQVYTLDSPGAERSWIIKDIKTTYDYYERLHSVSCLSEEEVWTSGTDAIMRLYNLQGQLVKSILTKSGNGPNDIAVTRSGNLVYIDSIDRTLNIVKQEEIQTVIELRGWRPLNVCSISNDELLVVMLSDDDKQTKVVRYSGTTEKQSIQYNDKGQSLYSSGDIKFISENNNLDICVSDNKAHAVVVVNQAGKLRFTYTGPPSTSEVSFKPYGITTDSQSQILSADQYNNRIHILDQDGQFLRYIDNLYLYYPWGLCVDINDDIFVAECYRGHVKKIKYNM</sequence>
<dbReference type="InParanoid" id="K1Q115"/>
<evidence type="ECO:0000313" key="2">
    <source>
        <dbReference type="EMBL" id="EKC27573.1"/>
    </source>
</evidence>
<dbReference type="InterPro" id="IPR011042">
    <property type="entry name" value="6-blade_b-propeller_TolB-like"/>
</dbReference>
<dbReference type="GO" id="GO:0000209">
    <property type="term" value="P:protein polyubiquitination"/>
    <property type="evidence" value="ECO:0007669"/>
    <property type="project" value="TreeGrafter"/>
</dbReference>
<dbReference type="InterPro" id="IPR050952">
    <property type="entry name" value="TRIM-NHL_E3_ligases"/>
</dbReference>
<dbReference type="PANTHER" id="PTHR24104:SF25">
    <property type="entry name" value="PROTEIN LIN-41"/>
    <property type="match status" value="1"/>
</dbReference>
<reference evidence="2" key="1">
    <citation type="journal article" date="2012" name="Nature">
        <title>The oyster genome reveals stress adaptation and complexity of shell formation.</title>
        <authorList>
            <person name="Zhang G."/>
            <person name="Fang X."/>
            <person name="Guo X."/>
            <person name="Li L."/>
            <person name="Luo R."/>
            <person name="Xu F."/>
            <person name="Yang P."/>
            <person name="Zhang L."/>
            <person name="Wang X."/>
            <person name="Qi H."/>
            <person name="Xiong Z."/>
            <person name="Que H."/>
            <person name="Xie Y."/>
            <person name="Holland P.W."/>
            <person name="Paps J."/>
            <person name="Zhu Y."/>
            <person name="Wu F."/>
            <person name="Chen Y."/>
            <person name="Wang J."/>
            <person name="Peng C."/>
            <person name="Meng J."/>
            <person name="Yang L."/>
            <person name="Liu J."/>
            <person name="Wen B."/>
            <person name="Zhang N."/>
            <person name="Huang Z."/>
            <person name="Zhu Q."/>
            <person name="Feng Y."/>
            <person name="Mount A."/>
            <person name="Hedgecock D."/>
            <person name="Xu Z."/>
            <person name="Liu Y."/>
            <person name="Domazet-Loso T."/>
            <person name="Du Y."/>
            <person name="Sun X."/>
            <person name="Zhang S."/>
            <person name="Liu B."/>
            <person name="Cheng P."/>
            <person name="Jiang X."/>
            <person name="Li J."/>
            <person name="Fan D."/>
            <person name="Wang W."/>
            <person name="Fu W."/>
            <person name="Wang T."/>
            <person name="Wang B."/>
            <person name="Zhang J."/>
            <person name="Peng Z."/>
            <person name="Li Y."/>
            <person name="Li N."/>
            <person name="Wang J."/>
            <person name="Chen M."/>
            <person name="He Y."/>
            <person name="Tan F."/>
            <person name="Song X."/>
            <person name="Zheng Q."/>
            <person name="Huang R."/>
            <person name="Yang H."/>
            <person name="Du X."/>
            <person name="Chen L."/>
            <person name="Yang M."/>
            <person name="Gaffney P.M."/>
            <person name="Wang S."/>
            <person name="Luo L."/>
            <person name="She Z."/>
            <person name="Ming Y."/>
            <person name="Huang W."/>
            <person name="Zhang S."/>
            <person name="Huang B."/>
            <person name="Zhang Y."/>
            <person name="Qu T."/>
            <person name="Ni P."/>
            <person name="Miao G."/>
            <person name="Wang J."/>
            <person name="Wang Q."/>
            <person name="Steinberg C.E."/>
            <person name="Wang H."/>
            <person name="Li N."/>
            <person name="Qian L."/>
            <person name="Zhang G."/>
            <person name="Li Y."/>
            <person name="Yang H."/>
            <person name="Liu X."/>
            <person name="Wang J."/>
            <person name="Yin Y."/>
            <person name="Wang J."/>
        </authorList>
    </citation>
    <scope>NUCLEOTIDE SEQUENCE [LARGE SCALE GENOMIC DNA]</scope>
    <source>
        <strain evidence="2">05x7-T-G4-1.051#20</strain>
    </source>
</reference>
<dbReference type="PANTHER" id="PTHR24104">
    <property type="entry name" value="E3 UBIQUITIN-PROTEIN LIGASE NHLRC1-RELATED"/>
    <property type="match status" value="1"/>
</dbReference>
<evidence type="ECO:0000256" key="1">
    <source>
        <dbReference type="ARBA" id="ARBA00022737"/>
    </source>
</evidence>
<dbReference type="GO" id="GO:0061630">
    <property type="term" value="F:ubiquitin protein ligase activity"/>
    <property type="evidence" value="ECO:0007669"/>
    <property type="project" value="TreeGrafter"/>
</dbReference>
<accession>K1Q115</accession>
<dbReference type="Gene3D" id="1.20.120.20">
    <property type="entry name" value="Apolipoprotein"/>
    <property type="match status" value="1"/>
</dbReference>
<name>K1Q115_MAGGI</name>
<dbReference type="Pfam" id="PF01436">
    <property type="entry name" value="NHL"/>
    <property type="match status" value="1"/>
</dbReference>
<protein>
    <submittedName>
        <fullName evidence="2">Tripartite motif-containing protein 3</fullName>
    </submittedName>
</protein>
<dbReference type="HOGENOM" id="CLU_007742_5_0_1"/>
<gene>
    <name evidence="2" type="ORF">CGI_10017579</name>
</gene>
<dbReference type="SUPFAM" id="SSF63829">
    <property type="entry name" value="Calcium-dependent phosphotriesterase"/>
    <property type="match status" value="1"/>
</dbReference>
<dbReference type="EMBL" id="JH816686">
    <property type="protein sequence ID" value="EKC27573.1"/>
    <property type="molecule type" value="Genomic_DNA"/>
</dbReference>
<dbReference type="InterPro" id="IPR001258">
    <property type="entry name" value="NHL_repeat"/>
</dbReference>
<dbReference type="InterPro" id="IPR015943">
    <property type="entry name" value="WD40/YVTN_repeat-like_dom_sf"/>
</dbReference>
<dbReference type="GO" id="GO:0043161">
    <property type="term" value="P:proteasome-mediated ubiquitin-dependent protein catabolic process"/>
    <property type="evidence" value="ECO:0007669"/>
    <property type="project" value="TreeGrafter"/>
</dbReference>
<dbReference type="AlphaFoldDB" id="K1Q115"/>
<organism evidence="2">
    <name type="scientific">Magallana gigas</name>
    <name type="common">Pacific oyster</name>
    <name type="synonym">Crassostrea gigas</name>
    <dbReference type="NCBI Taxonomy" id="29159"/>
    <lineage>
        <taxon>Eukaryota</taxon>
        <taxon>Metazoa</taxon>
        <taxon>Spiralia</taxon>
        <taxon>Lophotrochozoa</taxon>
        <taxon>Mollusca</taxon>
        <taxon>Bivalvia</taxon>
        <taxon>Autobranchia</taxon>
        <taxon>Pteriomorphia</taxon>
        <taxon>Ostreida</taxon>
        <taxon>Ostreoidea</taxon>
        <taxon>Ostreidae</taxon>
        <taxon>Magallana</taxon>
    </lineage>
</organism>
<proteinExistence type="predicted"/>
<dbReference type="Gene3D" id="2.120.10.30">
    <property type="entry name" value="TolB, C-terminal domain"/>
    <property type="match status" value="1"/>
</dbReference>
<keyword evidence="1" id="KW-0677">Repeat</keyword>